<comment type="caution">
    <text evidence="2">The sequence shown here is derived from an EMBL/GenBank/DDBJ whole genome shotgun (WGS) entry which is preliminary data.</text>
</comment>
<dbReference type="Gene3D" id="1.10.260.40">
    <property type="entry name" value="lambda repressor-like DNA-binding domains"/>
    <property type="match status" value="1"/>
</dbReference>
<dbReference type="Proteomes" id="UP000625316">
    <property type="component" value="Unassembled WGS sequence"/>
</dbReference>
<keyword evidence="3" id="KW-1185">Reference proteome</keyword>
<sequence length="214" mass="24091">MSAPQLDYTDRLQGLMQACDIKTYAQLCQTTGVSEKVIRRLRRGQIQQMQIGTLQKIAQGLDMSAATLLATFTDSTRPKPTQATTTPSDLQLEYDRLQQQLQTQRETLLQEFQQASLQILESWLLQWPTAAYAAQQNPTAPAVKLLPLVKPVENLLKQWDLAPIGRVGETLNFDPTQHQVMGARPNPGDPVRVRYIGYQQGDRLLHRAKVSPVE</sequence>
<evidence type="ECO:0000313" key="3">
    <source>
        <dbReference type="Proteomes" id="UP000625316"/>
    </source>
</evidence>
<proteinExistence type="predicted"/>
<feature type="domain" description="HTH cro/C1-type" evidence="1">
    <location>
        <begin position="11"/>
        <end position="72"/>
    </location>
</feature>
<dbReference type="EMBL" id="JADEXQ010000113">
    <property type="protein sequence ID" value="MBE9032607.1"/>
    <property type="molecule type" value="Genomic_DNA"/>
</dbReference>
<reference evidence="2" key="1">
    <citation type="submission" date="2020-10" db="EMBL/GenBank/DDBJ databases">
        <authorList>
            <person name="Castelo-Branco R."/>
            <person name="Eusebio N."/>
            <person name="Adriana R."/>
            <person name="Vieira A."/>
            <person name="Brugerolle De Fraissinette N."/>
            <person name="Rezende De Castro R."/>
            <person name="Schneider M.P."/>
            <person name="Vasconcelos V."/>
            <person name="Leao P.N."/>
        </authorList>
    </citation>
    <scope>NUCLEOTIDE SEQUENCE</scope>
    <source>
        <strain evidence="2">LEGE 11480</strain>
    </source>
</reference>
<gene>
    <name evidence="2" type="ORF">IQ266_22980</name>
</gene>
<accession>A0A928VRV2</accession>
<dbReference type="Pfam" id="PF13443">
    <property type="entry name" value="HTH_26"/>
    <property type="match status" value="1"/>
</dbReference>
<protein>
    <submittedName>
        <fullName evidence="2">Helix-turn-helix domain-containing protein</fullName>
    </submittedName>
</protein>
<dbReference type="InterPro" id="IPR010982">
    <property type="entry name" value="Lambda_DNA-bd_dom_sf"/>
</dbReference>
<evidence type="ECO:0000313" key="2">
    <source>
        <dbReference type="EMBL" id="MBE9032607.1"/>
    </source>
</evidence>
<name>A0A928VRV2_9CYAN</name>
<dbReference type="AlphaFoldDB" id="A0A928VRV2"/>
<dbReference type="GO" id="GO:0003677">
    <property type="term" value="F:DNA binding"/>
    <property type="evidence" value="ECO:0007669"/>
    <property type="project" value="InterPro"/>
</dbReference>
<evidence type="ECO:0000259" key="1">
    <source>
        <dbReference type="Pfam" id="PF13443"/>
    </source>
</evidence>
<dbReference type="SUPFAM" id="SSF47413">
    <property type="entry name" value="lambda repressor-like DNA-binding domains"/>
    <property type="match status" value="1"/>
</dbReference>
<organism evidence="2 3">
    <name type="scientific">Romeriopsis navalis LEGE 11480</name>
    <dbReference type="NCBI Taxonomy" id="2777977"/>
    <lineage>
        <taxon>Bacteria</taxon>
        <taxon>Bacillati</taxon>
        <taxon>Cyanobacteriota</taxon>
        <taxon>Cyanophyceae</taxon>
        <taxon>Leptolyngbyales</taxon>
        <taxon>Leptolyngbyaceae</taxon>
        <taxon>Romeriopsis</taxon>
        <taxon>Romeriopsis navalis</taxon>
    </lineage>
</organism>
<dbReference type="RefSeq" id="WP_264327423.1">
    <property type="nucleotide sequence ID" value="NZ_JADEXQ010000113.1"/>
</dbReference>
<dbReference type="InterPro" id="IPR001387">
    <property type="entry name" value="Cro/C1-type_HTH"/>
</dbReference>